<evidence type="ECO:0000259" key="3">
    <source>
        <dbReference type="Pfam" id="PF17919"/>
    </source>
</evidence>
<dbReference type="EC" id="2.7.7.49" evidence="1"/>
<dbReference type="Proteomes" id="UP000076858">
    <property type="component" value="Unassembled WGS sequence"/>
</dbReference>
<organism evidence="4 5">
    <name type="scientific">Daphnia magna</name>
    <dbReference type="NCBI Taxonomy" id="35525"/>
    <lineage>
        <taxon>Eukaryota</taxon>
        <taxon>Metazoa</taxon>
        <taxon>Ecdysozoa</taxon>
        <taxon>Arthropoda</taxon>
        <taxon>Crustacea</taxon>
        <taxon>Branchiopoda</taxon>
        <taxon>Diplostraca</taxon>
        <taxon>Cladocera</taxon>
        <taxon>Anomopoda</taxon>
        <taxon>Daphniidae</taxon>
        <taxon>Daphnia</taxon>
    </lineage>
</organism>
<feature type="compositionally biased region" description="Polar residues" evidence="2">
    <location>
        <begin position="172"/>
        <end position="184"/>
    </location>
</feature>
<accession>A0A162T2B6</accession>
<gene>
    <name evidence="4" type="ORF">APZ42_011159</name>
</gene>
<dbReference type="EMBL" id="LRGB01000018">
    <property type="protein sequence ID" value="KZS21838.1"/>
    <property type="molecule type" value="Genomic_DNA"/>
</dbReference>
<keyword evidence="5" id="KW-1185">Reference proteome</keyword>
<dbReference type="GO" id="GO:0003964">
    <property type="term" value="F:RNA-directed DNA polymerase activity"/>
    <property type="evidence" value="ECO:0007669"/>
    <property type="project" value="UniProtKB-EC"/>
</dbReference>
<dbReference type="FunFam" id="3.30.70.270:FF:000020">
    <property type="entry name" value="Transposon Tf2-6 polyprotein-like Protein"/>
    <property type="match status" value="1"/>
</dbReference>
<evidence type="ECO:0000313" key="4">
    <source>
        <dbReference type="EMBL" id="KZS21838.1"/>
    </source>
</evidence>
<dbReference type="SUPFAM" id="SSF56672">
    <property type="entry name" value="DNA/RNA polymerases"/>
    <property type="match status" value="1"/>
</dbReference>
<dbReference type="Pfam" id="PF17919">
    <property type="entry name" value="RT_RNaseH_2"/>
    <property type="match status" value="1"/>
</dbReference>
<comment type="caution">
    <text evidence="4">The sequence shown here is derived from an EMBL/GenBank/DDBJ whole genome shotgun (WGS) entry which is preliminary data.</text>
</comment>
<dbReference type="InterPro" id="IPR043128">
    <property type="entry name" value="Rev_trsase/Diguanyl_cyclase"/>
</dbReference>
<evidence type="ECO:0000256" key="1">
    <source>
        <dbReference type="ARBA" id="ARBA00012493"/>
    </source>
</evidence>
<proteinExistence type="predicted"/>
<evidence type="ECO:0000256" key="2">
    <source>
        <dbReference type="SAM" id="MobiDB-lite"/>
    </source>
</evidence>
<dbReference type="InterPro" id="IPR041577">
    <property type="entry name" value="RT_RNaseH_2"/>
</dbReference>
<evidence type="ECO:0000313" key="5">
    <source>
        <dbReference type="Proteomes" id="UP000076858"/>
    </source>
</evidence>
<dbReference type="InterPro" id="IPR051320">
    <property type="entry name" value="Viral_Replic_Matur_Polypro"/>
</dbReference>
<feature type="compositionally biased region" description="Basic and acidic residues" evidence="2">
    <location>
        <begin position="188"/>
        <end position="198"/>
    </location>
</feature>
<reference evidence="4 5" key="1">
    <citation type="submission" date="2016-03" db="EMBL/GenBank/DDBJ databases">
        <title>EvidentialGene: Evidence-directed Construction of Genes on Genomes.</title>
        <authorList>
            <person name="Gilbert D.G."/>
            <person name="Choi J.-H."/>
            <person name="Mockaitis K."/>
            <person name="Colbourne J."/>
            <person name="Pfrender M."/>
        </authorList>
    </citation>
    <scope>NUCLEOTIDE SEQUENCE [LARGE SCALE GENOMIC DNA]</scope>
    <source>
        <strain evidence="4 5">Xinb3</strain>
        <tissue evidence="4">Complete organism</tissue>
    </source>
</reference>
<dbReference type="STRING" id="35525.A0A162T2B6"/>
<feature type="domain" description="Reverse transcriptase/retrotransposon-derived protein RNase H-like" evidence="3">
    <location>
        <begin position="72"/>
        <end position="111"/>
    </location>
</feature>
<protein>
    <recommendedName>
        <fullName evidence="1">RNA-directed DNA polymerase</fullName>
        <ecNumber evidence="1">2.7.7.49</ecNumber>
    </recommendedName>
</protein>
<dbReference type="PANTHER" id="PTHR33064:SF37">
    <property type="entry name" value="RIBONUCLEASE H"/>
    <property type="match status" value="1"/>
</dbReference>
<feature type="region of interest" description="Disordered" evidence="2">
    <location>
        <begin position="159"/>
        <end position="225"/>
    </location>
</feature>
<dbReference type="InterPro" id="IPR043502">
    <property type="entry name" value="DNA/RNA_pol_sf"/>
</dbReference>
<name>A0A162T2B6_9CRUS</name>
<dbReference type="AlphaFoldDB" id="A0A162T2B6"/>
<dbReference type="Gene3D" id="3.30.70.270">
    <property type="match status" value="1"/>
</dbReference>
<dbReference type="PANTHER" id="PTHR33064">
    <property type="entry name" value="POL PROTEIN"/>
    <property type="match status" value="1"/>
</dbReference>
<sequence>MSLPRKVLLWILKNYNRWKIFHLQVGHSRVNKIKRGQSFLGLCSYYRRNIQNFAAIARPLTWLKNKDITFIWGTDQGSSFNALKVALTSAPVLAHPNYDLPMEILPDACEDLVLVYKPFRKVGKSEKLLHRWLGPFKVLRKTTLVNYELSQEIVSNNLEEADEKEQREDQEIQSQKVPEVTSLQAVADNEKKVTEHPTADGVMVAPLTSTEVAPTQRPIRNRTPP</sequence>